<evidence type="ECO:0000313" key="2">
    <source>
        <dbReference type="Proteomes" id="UP001208689"/>
    </source>
</evidence>
<dbReference type="PANTHER" id="PTHR12697">
    <property type="entry name" value="PBS LYASE HEAT-LIKE PROTEIN"/>
    <property type="match status" value="1"/>
</dbReference>
<proteinExistence type="predicted"/>
<reference evidence="1" key="1">
    <citation type="submission" date="2022-09" db="EMBL/GenBank/DDBJ databases">
        <title>Actin cytoskeleton and complex cell architecture in an #Asgard archaeon.</title>
        <authorList>
            <person name="Ponce Toledo R.I."/>
            <person name="Schleper C."/>
            <person name="Rodrigues Oliveira T."/>
            <person name="Wollweber F."/>
            <person name="Xu J."/>
            <person name="Rittmann S."/>
            <person name="Klingl A."/>
            <person name="Pilhofer M."/>
        </authorList>
    </citation>
    <scope>NUCLEOTIDE SEQUENCE</scope>
    <source>
        <strain evidence="1">B-35</strain>
    </source>
</reference>
<evidence type="ECO:0008006" key="3">
    <source>
        <dbReference type="Google" id="ProtNLM"/>
    </source>
</evidence>
<accession>A0ABY6HNT7</accession>
<evidence type="ECO:0000313" key="1">
    <source>
        <dbReference type="EMBL" id="UYP45174.1"/>
    </source>
</evidence>
<protein>
    <recommendedName>
        <fullName evidence="3">HEAT repeat domain-containing protein</fullName>
    </recommendedName>
</protein>
<dbReference type="InterPro" id="IPR011989">
    <property type="entry name" value="ARM-like"/>
</dbReference>
<dbReference type="PANTHER" id="PTHR12697:SF5">
    <property type="entry name" value="DEOXYHYPUSINE HYDROXYLASE"/>
    <property type="match status" value="1"/>
</dbReference>
<dbReference type="InterPro" id="IPR016024">
    <property type="entry name" value="ARM-type_fold"/>
</dbReference>
<gene>
    <name evidence="1" type="ORF">NEF87_001459</name>
</gene>
<dbReference type="EMBL" id="CP104013">
    <property type="protein sequence ID" value="UYP45174.1"/>
    <property type="molecule type" value="Genomic_DNA"/>
</dbReference>
<sequence length="583" mass="66862">MTEIAAADDLKRLRETTNIIEKLIIIQRFGYLDSSTVIYPILEAVSLGEQEVIAQATESLFKLKKYLLPSLKSEITNPNAFIRWTLTLVIKKMNEPRFLPILIPALGCGYRPVVEIILETLNQLNAERFPTKNLKSVFQNLLPDEKESVTHYAIRQLGILALDTTETLYALQNLHDLRFPNAIVPLFKVLHHSDYRVRDQARKILNSFSNEEKLKICLQTIKNKEFYNENYDFQLISGSNYPLHLYAIQGLGSIGNDTVNTRKILWSILRDGNKAEKIFALKALEQLQKSSKNKIQITTEIKNEITSFLNTLEGKNKLIAIKTLGRLGEEWATTTISSHLDDKDPKIRLSVINALTNSKHQNIVDKVAYLLIDKDRQIRRATVRLFEDLDRDYFQMQTSEGNVIDKLPEPIRTELLNKLLEKMQHESEDYQCFATFWLGTLGYKPAYDILIGNLKSSSEKLVLTTINALGMLGLAKAIRELIPFIYYIKNNQIRKKAIEVIGMLGEDKEGLHALIHQLFLQKEINPPYLEEHIISYGAGVIPLLTLEIENESSIQRKILLENYCSKVNGMYEVKNKQDFNILL</sequence>
<keyword evidence="2" id="KW-1185">Reference proteome</keyword>
<dbReference type="Gene3D" id="1.25.10.10">
    <property type="entry name" value="Leucine-rich Repeat Variant"/>
    <property type="match status" value="3"/>
</dbReference>
<name>A0ABY6HNT7_9ARCH</name>
<organism evidence="1 2">
    <name type="scientific">Candidatus Lokiarchaeum ossiferum</name>
    <dbReference type="NCBI Taxonomy" id="2951803"/>
    <lineage>
        <taxon>Archaea</taxon>
        <taxon>Promethearchaeati</taxon>
        <taxon>Promethearchaeota</taxon>
        <taxon>Promethearchaeia</taxon>
        <taxon>Promethearchaeales</taxon>
        <taxon>Promethearchaeaceae</taxon>
        <taxon>Candidatus Lokiarchaeum</taxon>
    </lineage>
</organism>
<dbReference type="Proteomes" id="UP001208689">
    <property type="component" value="Chromosome"/>
</dbReference>
<dbReference type="SUPFAM" id="SSF48371">
    <property type="entry name" value="ARM repeat"/>
    <property type="match status" value="1"/>
</dbReference>